<keyword evidence="5 6" id="KW-0408">Iron</keyword>
<dbReference type="PANTHER" id="PTHR10458">
    <property type="entry name" value="PEPTIDE DEFORMYLASE"/>
    <property type="match status" value="1"/>
</dbReference>
<keyword evidence="8" id="KW-1185">Reference proteome</keyword>
<evidence type="ECO:0000313" key="8">
    <source>
        <dbReference type="Proteomes" id="UP000523000"/>
    </source>
</evidence>
<comment type="caution">
    <text evidence="7">The sequence shown here is derived from an EMBL/GenBank/DDBJ whole genome shotgun (WGS) entry which is preliminary data.</text>
</comment>
<dbReference type="Gene3D" id="3.90.45.10">
    <property type="entry name" value="Peptide deformylase"/>
    <property type="match status" value="1"/>
</dbReference>
<comment type="similarity">
    <text evidence="1 6">Belongs to the polypeptide deformylase family.</text>
</comment>
<feature type="active site" evidence="6">
    <location>
        <position position="177"/>
    </location>
</feature>
<reference evidence="7 8" key="1">
    <citation type="submission" date="2020-08" db="EMBL/GenBank/DDBJ databases">
        <title>Sequencing the genomes of 1000 actinobacteria strains.</title>
        <authorList>
            <person name="Klenk H.-P."/>
        </authorList>
    </citation>
    <scope>NUCLEOTIDE SEQUENCE [LARGE SCALE GENOMIC DNA]</scope>
    <source>
        <strain evidence="7 8">DSM 22826</strain>
    </source>
</reference>
<organism evidence="7 8">
    <name type="scientific">Paeniglutamicibacter cryotolerans</name>
    <dbReference type="NCBI Taxonomy" id="670079"/>
    <lineage>
        <taxon>Bacteria</taxon>
        <taxon>Bacillati</taxon>
        <taxon>Actinomycetota</taxon>
        <taxon>Actinomycetes</taxon>
        <taxon>Micrococcales</taxon>
        <taxon>Micrococcaceae</taxon>
        <taxon>Paeniglutamicibacter</taxon>
    </lineage>
</organism>
<dbReference type="PRINTS" id="PR01576">
    <property type="entry name" value="PDEFORMYLASE"/>
</dbReference>
<comment type="cofactor">
    <cofactor evidence="6">
        <name>Fe(2+)</name>
        <dbReference type="ChEBI" id="CHEBI:29033"/>
    </cofactor>
    <text evidence="6">Binds 1 Fe(2+) ion.</text>
</comment>
<proteinExistence type="inferred from homology"/>
<keyword evidence="4 6" id="KW-0648">Protein biosynthesis</keyword>
<evidence type="ECO:0000256" key="2">
    <source>
        <dbReference type="ARBA" id="ARBA00022723"/>
    </source>
</evidence>
<dbReference type="InterPro" id="IPR036821">
    <property type="entry name" value="Peptide_deformylase_sf"/>
</dbReference>
<dbReference type="GO" id="GO:0046872">
    <property type="term" value="F:metal ion binding"/>
    <property type="evidence" value="ECO:0007669"/>
    <property type="project" value="UniProtKB-KW"/>
</dbReference>
<dbReference type="GO" id="GO:0006412">
    <property type="term" value="P:translation"/>
    <property type="evidence" value="ECO:0007669"/>
    <property type="project" value="UniProtKB-UniRule"/>
</dbReference>
<evidence type="ECO:0000256" key="4">
    <source>
        <dbReference type="ARBA" id="ARBA00022917"/>
    </source>
</evidence>
<dbReference type="EMBL" id="JACHVS010000002">
    <property type="protein sequence ID" value="MBB2997226.1"/>
    <property type="molecule type" value="Genomic_DNA"/>
</dbReference>
<name>A0A839QTD0_9MICC</name>
<dbReference type="CDD" id="cd00487">
    <property type="entry name" value="Pep_deformylase"/>
    <property type="match status" value="1"/>
</dbReference>
<protein>
    <recommendedName>
        <fullName evidence="6">Peptide deformylase</fullName>
        <shortName evidence="6">PDF</shortName>
        <ecNumber evidence="6">3.5.1.88</ecNumber>
    </recommendedName>
    <alternativeName>
        <fullName evidence="6">Polypeptide deformylase</fullName>
    </alternativeName>
</protein>
<evidence type="ECO:0000256" key="5">
    <source>
        <dbReference type="ARBA" id="ARBA00023004"/>
    </source>
</evidence>
<dbReference type="InterPro" id="IPR023635">
    <property type="entry name" value="Peptide_deformylase"/>
</dbReference>
<accession>A0A839QTD0</accession>
<dbReference type="PANTHER" id="PTHR10458:SF2">
    <property type="entry name" value="PEPTIDE DEFORMYLASE, MITOCHONDRIAL"/>
    <property type="match status" value="1"/>
</dbReference>
<feature type="binding site" evidence="6">
    <location>
        <position position="180"/>
    </location>
    <ligand>
        <name>Fe cation</name>
        <dbReference type="ChEBI" id="CHEBI:24875"/>
    </ligand>
</feature>
<sequence>MSQMMSDDTYSADRLVEIAATFVESHAAGTLPPIVQLGHPVLRMRGLDYTGQLGDALLSDLLDTMRAVMHDAPGVGLAAPQLGLPLRLAVLEDIYATVSAVAETRERSAMEYFAAVNPSYSAAGTRTASFFEGCLSFDGYQAVVTRPADILGTYTTPQGVFVEREFSGWQARIFQHETDHLGGVVYIDKAETRSLCANSEYHRWADPGIERAAAVLGF</sequence>
<dbReference type="Proteomes" id="UP000523000">
    <property type="component" value="Unassembled WGS sequence"/>
</dbReference>
<evidence type="ECO:0000256" key="3">
    <source>
        <dbReference type="ARBA" id="ARBA00022801"/>
    </source>
</evidence>
<dbReference type="Pfam" id="PF01327">
    <property type="entry name" value="Pep_deformylase"/>
    <property type="match status" value="1"/>
</dbReference>
<keyword evidence="3 6" id="KW-0378">Hydrolase</keyword>
<comment type="function">
    <text evidence="6">Removes the formyl group from the N-terminal Met of newly synthesized proteins. Requires at least a dipeptide for an efficient rate of reaction. N-terminal L-methionine is a prerequisite for activity but the enzyme has broad specificity at other positions.</text>
</comment>
<keyword evidence="2 6" id="KW-0479">Metal-binding</keyword>
<dbReference type="SUPFAM" id="SSF56420">
    <property type="entry name" value="Peptide deformylase"/>
    <property type="match status" value="1"/>
</dbReference>
<evidence type="ECO:0000256" key="1">
    <source>
        <dbReference type="ARBA" id="ARBA00010759"/>
    </source>
</evidence>
<comment type="catalytic activity">
    <reaction evidence="6">
        <text>N-terminal N-formyl-L-methionyl-[peptide] + H2O = N-terminal L-methionyl-[peptide] + formate</text>
        <dbReference type="Rhea" id="RHEA:24420"/>
        <dbReference type="Rhea" id="RHEA-COMP:10639"/>
        <dbReference type="Rhea" id="RHEA-COMP:10640"/>
        <dbReference type="ChEBI" id="CHEBI:15377"/>
        <dbReference type="ChEBI" id="CHEBI:15740"/>
        <dbReference type="ChEBI" id="CHEBI:49298"/>
        <dbReference type="ChEBI" id="CHEBI:64731"/>
        <dbReference type="EC" id="3.5.1.88"/>
    </reaction>
</comment>
<dbReference type="HAMAP" id="MF_00163">
    <property type="entry name" value="Pep_deformylase"/>
    <property type="match status" value="1"/>
</dbReference>
<dbReference type="EC" id="3.5.1.88" evidence="6"/>
<dbReference type="GO" id="GO:0042586">
    <property type="term" value="F:peptide deformylase activity"/>
    <property type="evidence" value="ECO:0007669"/>
    <property type="project" value="UniProtKB-UniRule"/>
</dbReference>
<evidence type="ECO:0000256" key="6">
    <source>
        <dbReference type="HAMAP-Rule" id="MF_00163"/>
    </source>
</evidence>
<evidence type="ECO:0000313" key="7">
    <source>
        <dbReference type="EMBL" id="MBB2997226.1"/>
    </source>
</evidence>
<dbReference type="AlphaFoldDB" id="A0A839QTD0"/>
<gene>
    <name evidence="6" type="primary">def</name>
    <name evidence="7" type="ORF">E9229_003473</name>
</gene>
<feature type="binding site" evidence="6">
    <location>
        <position position="134"/>
    </location>
    <ligand>
        <name>Fe cation</name>
        <dbReference type="ChEBI" id="CHEBI:24875"/>
    </ligand>
</feature>
<feature type="binding site" evidence="6">
    <location>
        <position position="176"/>
    </location>
    <ligand>
        <name>Fe cation</name>
        <dbReference type="ChEBI" id="CHEBI:24875"/>
    </ligand>
</feature>
<dbReference type="FunFam" id="3.90.45.10:FF:000003">
    <property type="entry name" value="Peptide deformylase"/>
    <property type="match status" value="1"/>
</dbReference>
<dbReference type="NCBIfam" id="NF001159">
    <property type="entry name" value="PRK00150.1-3"/>
    <property type="match status" value="1"/>
</dbReference>